<comment type="caution">
    <text evidence="3">The sequence shown here is derived from an EMBL/GenBank/DDBJ whole genome shotgun (WGS) entry which is preliminary data.</text>
</comment>
<dbReference type="InterPro" id="IPR014710">
    <property type="entry name" value="RmlC-like_jellyroll"/>
</dbReference>
<sequence>MFNIKIKFATAAIAIAAAAGFASPAIAGQCPAAGSSDLANAPTMPKGVTDTVISSVDLGPEIGVDGRQLRTRRLVVQPGGVVPLHSHKDRPALIYTLSGSITEYSTACAKPIEHEVGDISREADGLSHYWINNGKVPAVLLSSDVFQGK</sequence>
<feature type="domain" description="Cupin type-2" evidence="2">
    <location>
        <begin position="74"/>
        <end position="142"/>
    </location>
</feature>
<dbReference type="Gene3D" id="2.60.120.10">
    <property type="entry name" value="Jelly Rolls"/>
    <property type="match status" value="1"/>
</dbReference>
<evidence type="ECO:0000313" key="3">
    <source>
        <dbReference type="EMBL" id="GAA3902757.1"/>
    </source>
</evidence>
<keyword evidence="1" id="KW-0732">Signal</keyword>
<evidence type="ECO:0000313" key="4">
    <source>
        <dbReference type="Proteomes" id="UP001500827"/>
    </source>
</evidence>
<dbReference type="InterPro" id="IPR011051">
    <property type="entry name" value="RmlC_Cupin_sf"/>
</dbReference>
<dbReference type="SUPFAM" id="SSF51182">
    <property type="entry name" value="RmlC-like cupins"/>
    <property type="match status" value="1"/>
</dbReference>
<evidence type="ECO:0000259" key="2">
    <source>
        <dbReference type="Pfam" id="PF07883"/>
    </source>
</evidence>
<dbReference type="InterPro" id="IPR013096">
    <property type="entry name" value="Cupin_2"/>
</dbReference>
<proteinExistence type="predicted"/>
<feature type="signal peptide" evidence="1">
    <location>
        <begin position="1"/>
        <end position="27"/>
    </location>
</feature>
<keyword evidence="4" id="KW-1185">Reference proteome</keyword>
<name>A0ABP7LP68_9SPHN</name>
<feature type="chain" id="PRO_5046217664" evidence="1">
    <location>
        <begin position="28"/>
        <end position="149"/>
    </location>
</feature>
<organism evidence="3 4">
    <name type="scientific">Sphingomonas limnosediminicola</name>
    <dbReference type="NCBI Taxonomy" id="940133"/>
    <lineage>
        <taxon>Bacteria</taxon>
        <taxon>Pseudomonadati</taxon>
        <taxon>Pseudomonadota</taxon>
        <taxon>Alphaproteobacteria</taxon>
        <taxon>Sphingomonadales</taxon>
        <taxon>Sphingomonadaceae</taxon>
        <taxon>Sphingomonas</taxon>
    </lineage>
</organism>
<dbReference type="Proteomes" id="UP001500827">
    <property type="component" value="Unassembled WGS sequence"/>
</dbReference>
<dbReference type="Pfam" id="PF07883">
    <property type="entry name" value="Cupin_2"/>
    <property type="match status" value="1"/>
</dbReference>
<reference evidence="4" key="1">
    <citation type="journal article" date="2019" name="Int. J. Syst. Evol. Microbiol.">
        <title>The Global Catalogue of Microorganisms (GCM) 10K type strain sequencing project: providing services to taxonomists for standard genome sequencing and annotation.</title>
        <authorList>
            <consortium name="The Broad Institute Genomics Platform"/>
            <consortium name="The Broad Institute Genome Sequencing Center for Infectious Disease"/>
            <person name="Wu L."/>
            <person name="Ma J."/>
        </authorList>
    </citation>
    <scope>NUCLEOTIDE SEQUENCE [LARGE SCALE GENOMIC DNA]</scope>
    <source>
        <strain evidence="4">JCM 17543</strain>
    </source>
</reference>
<dbReference type="EMBL" id="BAABBM010000001">
    <property type="protein sequence ID" value="GAA3902757.1"/>
    <property type="molecule type" value="Genomic_DNA"/>
</dbReference>
<protein>
    <submittedName>
        <fullName evidence="3">Cupin domain-containing protein</fullName>
    </submittedName>
</protein>
<gene>
    <name evidence="3" type="ORF">GCM10022276_21850</name>
</gene>
<evidence type="ECO:0000256" key="1">
    <source>
        <dbReference type="SAM" id="SignalP"/>
    </source>
</evidence>
<dbReference type="RefSeq" id="WP_344699728.1">
    <property type="nucleotide sequence ID" value="NZ_BAABBM010000001.1"/>
</dbReference>
<accession>A0ABP7LP68</accession>